<gene>
    <name evidence="7" type="ORF">GCM10023147_29580</name>
</gene>
<evidence type="ECO:0000313" key="8">
    <source>
        <dbReference type="Proteomes" id="UP001500635"/>
    </source>
</evidence>
<keyword evidence="3 6" id="KW-0812">Transmembrane</keyword>
<accession>A0ABP8JTD2</accession>
<dbReference type="Gene3D" id="1.20.1740.10">
    <property type="entry name" value="Amino acid/polyamine transporter I"/>
    <property type="match status" value="1"/>
</dbReference>
<keyword evidence="4 6" id="KW-1133">Transmembrane helix</keyword>
<dbReference type="PANTHER" id="PTHR42770:SF18">
    <property type="entry name" value="ARGININE_AGMATINE ANTIPORTER"/>
    <property type="match status" value="1"/>
</dbReference>
<feature type="transmembrane region" description="Helical" evidence="6">
    <location>
        <begin position="297"/>
        <end position="318"/>
    </location>
</feature>
<evidence type="ECO:0000256" key="2">
    <source>
        <dbReference type="ARBA" id="ARBA00022475"/>
    </source>
</evidence>
<feature type="transmembrane region" description="Helical" evidence="6">
    <location>
        <begin position="409"/>
        <end position="431"/>
    </location>
</feature>
<dbReference type="Proteomes" id="UP001500635">
    <property type="component" value="Unassembled WGS sequence"/>
</dbReference>
<evidence type="ECO:0000256" key="4">
    <source>
        <dbReference type="ARBA" id="ARBA00022989"/>
    </source>
</evidence>
<feature type="transmembrane region" description="Helical" evidence="6">
    <location>
        <begin position="206"/>
        <end position="234"/>
    </location>
</feature>
<evidence type="ECO:0000256" key="3">
    <source>
        <dbReference type="ARBA" id="ARBA00022692"/>
    </source>
</evidence>
<feature type="transmembrane region" description="Helical" evidence="6">
    <location>
        <begin position="45"/>
        <end position="68"/>
    </location>
</feature>
<comment type="subcellular location">
    <subcellularLocation>
        <location evidence="1">Cell membrane</location>
        <topology evidence="1">Multi-pass membrane protein</topology>
    </subcellularLocation>
</comment>
<keyword evidence="8" id="KW-1185">Reference proteome</keyword>
<organism evidence="7 8">
    <name type="scientific">Tsukamurella soli</name>
    <dbReference type="NCBI Taxonomy" id="644556"/>
    <lineage>
        <taxon>Bacteria</taxon>
        <taxon>Bacillati</taxon>
        <taxon>Actinomycetota</taxon>
        <taxon>Actinomycetes</taxon>
        <taxon>Mycobacteriales</taxon>
        <taxon>Tsukamurellaceae</taxon>
        <taxon>Tsukamurella</taxon>
    </lineage>
</organism>
<dbReference type="Pfam" id="PF13520">
    <property type="entry name" value="AA_permease_2"/>
    <property type="match status" value="1"/>
</dbReference>
<reference evidence="8" key="1">
    <citation type="journal article" date="2019" name="Int. J. Syst. Evol. Microbiol.">
        <title>The Global Catalogue of Microorganisms (GCM) 10K type strain sequencing project: providing services to taxonomists for standard genome sequencing and annotation.</title>
        <authorList>
            <consortium name="The Broad Institute Genomics Platform"/>
            <consortium name="The Broad Institute Genome Sequencing Center for Infectious Disease"/>
            <person name="Wu L."/>
            <person name="Ma J."/>
        </authorList>
    </citation>
    <scope>NUCLEOTIDE SEQUENCE [LARGE SCALE GENOMIC DNA]</scope>
    <source>
        <strain evidence="8">JCM 17688</strain>
    </source>
</reference>
<feature type="transmembrane region" description="Helical" evidence="6">
    <location>
        <begin position="255"/>
        <end position="277"/>
    </location>
</feature>
<dbReference type="InterPro" id="IPR002293">
    <property type="entry name" value="AA/rel_permease1"/>
</dbReference>
<dbReference type="InterPro" id="IPR050367">
    <property type="entry name" value="APC_superfamily"/>
</dbReference>
<evidence type="ECO:0000313" key="7">
    <source>
        <dbReference type="EMBL" id="GAA4395876.1"/>
    </source>
</evidence>
<feature type="transmembrane region" description="Helical" evidence="6">
    <location>
        <begin position="12"/>
        <end position="33"/>
    </location>
</feature>
<feature type="transmembrane region" description="Helical" evidence="6">
    <location>
        <begin position="167"/>
        <end position="186"/>
    </location>
</feature>
<feature type="transmembrane region" description="Helical" evidence="6">
    <location>
        <begin position="345"/>
        <end position="366"/>
    </location>
</feature>
<dbReference type="PANTHER" id="PTHR42770">
    <property type="entry name" value="AMINO ACID TRANSPORTER-RELATED"/>
    <property type="match status" value="1"/>
</dbReference>
<dbReference type="EMBL" id="BAABFR010000045">
    <property type="protein sequence ID" value="GAA4395876.1"/>
    <property type="molecule type" value="Genomic_DNA"/>
</dbReference>
<protein>
    <submittedName>
        <fullName evidence="7">APC family permease</fullName>
    </submittedName>
</protein>
<feature type="transmembrane region" description="Helical" evidence="6">
    <location>
        <begin position="378"/>
        <end position="397"/>
    </location>
</feature>
<keyword evidence="5 6" id="KW-0472">Membrane</keyword>
<keyword evidence="2" id="KW-1003">Cell membrane</keyword>
<feature type="transmembrane region" description="Helical" evidence="6">
    <location>
        <begin position="88"/>
        <end position="114"/>
    </location>
</feature>
<evidence type="ECO:0000256" key="1">
    <source>
        <dbReference type="ARBA" id="ARBA00004651"/>
    </source>
</evidence>
<dbReference type="PIRSF" id="PIRSF006060">
    <property type="entry name" value="AA_transporter"/>
    <property type="match status" value="1"/>
</dbReference>
<evidence type="ECO:0000256" key="5">
    <source>
        <dbReference type="ARBA" id="ARBA00023136"/>
    </source>
</evidence>
<proteinExistence type="predicted"/>
<feature type="transmembrane region" description="Helical" evidence="6">
    <location>
        <begin position="443"/>
        <end position="465"/>
    </location>
</feature>
<sequence>MPNQVPSRRLGYWSVVLLGVNAIIGAGIFLTPGDVIKGAGTLAPLAYVIAAAFALILALVFATAARYVKTNGASYAYTKAGLGDRPAIYVGVTHAFTGAIAWGTLASFAVTTFLQVVFPHRDWSAQSGVFSVKTASFVVFVLILLAINYFGTAAIAWANGISTVGKIIALVVFVVGALALVISRGVSDYHLAGSRQVYAGYATYSLFGYVPLGTSEFASIVLAVIVALYAYTGFESIANAAEEMDEPDKTLPRAIPVAVLIVAVAYLAAIIAGMLLAPDKIATSSDTVKLAAAISNSVLHAVIVVGALVSMVGINIAASFGSPRLFTALADNGLLPRVVSRKGRYGVPLVAFTITAVLAIAFPIALGFNTSNLTGLAVIARFVQYLIVPVAVYRLAASSDRRWAHIHTSALAGRVLPVVAFVFSLFLLVSFDFKSIVTDAHGHVNVLAVSLLLLAFVVVPALAYANDAARRRRAGADAVPQAADAQLTRRR</sequence>
<comment type="caution">
    <text evidence="7">The sequence shown here is derived from an EMBL/GenBank/DDBJ whole genome shotgun (WGS) entry which is preliminary data.</text>
</comment>
<name>A0ABP8JTD2_9ACTN</name>
<dbReference type="RefSeq" id="WP_344997263.1">
    <property type="nucleotide sequence ID" value="NZ_BAABFR010000045.1"/>
</dbReference>
<feature type="transmembrane region" description="Helical" evidence="6">
    <location>
        <begin position="134"/>
        <end position="155"/>
    </location>
</feature>
<evidence type="ECO:0000256" key="6">
    <source>
        <dbReference type="SAM" id="Phobius"/>
    </source>
</evidence>